<proteinExistence type="predicted"/>
<reference evidence="1" key="1">
    <citation type="submission" date="2021-07" db="EMBL/GenBank/DDBJ databases">
        <authorList>
            <person name="Catto M.A."/>
            <person name="Jacobson A."/>
            <person name="Kennedy G."/>
            <person name="Labadie P."/>
            <person name="Hunt B.G."/>
            <person name="Srinivasan R."/>
        </authorList>
    </citation>
    <scope>NUCLEOTIDE SEQUENCE</scope>
    <source>
        <strain evidence="1">PL_HMW_Pooled</strain>
        <tissue evidence="1">Head</tissue>
    </source>
</reference>
<reference evidence="1" key="2">
    <citation type="journal article" date="2023" name="BMC Genomics">
        <title>Pest status, molecular evolution, and epigenetic factors derived from the genome assembly of Frankliniella fusca, a thysanopteran phytovirus vector.</title>
        <authorList>
            <person name="Catto M.A."/>
            <person name="Labadie P.E."/>
            <person name="Jacobson A.L."/>
            <person name="Kennedy G.G."/>
            <person name="Srinivasan R."/>
            <person name="Hunt B.G."/>
        </authorList>
    </citation>
    <scope>NUCLEOTIDE SEQUENCE</scope>
    <source>
        <strain evidence="1">PL_HMW_Pooled</strain>
    </source>
</reference>
<dbReference type="AlphaFoldDB" id="A0AAE1HPV9"/>
<dbReference type="EMBL" id="JAHWGI010001226">
    <property type="protein sequence ID" value="KAK3925314.1"/>
    <property type="molecule type" value="Genomic_DNA"/>
</dbReference>
<evidence type="ECO:0000313" key="2">
    <source>
        <dbReference type="Proteomes" id="UP001219518"/>
    </source>
</evidence>
<keyword evidence="2" id="KW-1185">Reference proteome</keyword>
<gene>
    <name evidence="1" type="ORF">KUF71_013521</name>
</gene>
<protein>
    <submittedName>
        <fullName evidence="1">Hydro-lyase</fullName>
    </submittedName>
</protein>
<sequence length="122" mass="13844">MTRLMPMATFCVAAAQQADPEINPIYQAVKRGVRPHFQQIVGCGQVTRSLWVQFNSLLIEHGVLKRHFEDASGDPMFARNQIVVPADRASNLVLQYHTGPSSGSYFGVSKCYKLLRERFYWP</sequence>
<evidence type="ECO:0000313" key="1">
    <source>
        <dbReference type="EMBL" id="KAK3925314.1"/>
    </source>
</evidence>
<dbReference type="Proteomes" id="UP001219518">
    <property type="component" value="Unassembled WGS sequence"/>
</dbReference>
<accession>A0AAE1HPV9</accession>
<comment type="caution">
    <text evidence="1">The sequence shown here is derived from an EMBL/GenBank/DDBJ whole genome shotgun (WGS) entry which is preliminary data.</text>
</comment>
<organism evidence="1 2">
    <name type="scientific">Frankliniella fusca</name>
    <dbReference type="NCBI Taxonomy" id="407009"/>
    <lineage>
        <taxon>Eukaryota</taxon>
        <taxon>Metazoa</taxon>
        <taxon>Ecdysozoa</taxon>
        <taxon>Arthropoda</taxon>
        <taxon>Hexapoda</taxon>
        <taxon>Insecta</taxon>
        <taxon>Pterygota</taxon>
        <taxon>Neoptera</taxon>
        <taxon>Paraneoptera</taxon>
        <taxon>Thysanoptera</taxon>
        <taxon>Terebrantia</taxon>
        <taxon>Thripoidea</taxon>
        <taxon>Thripidae</taxon>
        <taxon>Frankliniella</taxon>
    </lineage>
</organism>
<dbReference type="Gene3D" id="1.10.340.70">
    <property type="match status" value="1"/>
</dbReference>
<name>A0AAE1HPV9_9NEOP</name>
<feature type="non-terminal residue" evidence="1">
    <location>
        <position position="1"/>
    </location>
</feature>